<evidence type="ECO:0000256" key="1">
    <source>
        <dbReference type="SAM" id="Phobius"/>
    </source>
</evidence>
<keyword evidence="1" id="KW-0472">Membrane</keyword>
<keyword evidence="1" id="KW-0812">Transmembrane</keyword>
<proteinExistence type="predicted"/>
<dbReference type="EMBL" id="GGFM01009906">
    <property type="protein sequence ID" value="MBW30657.1"/>
    <property type="molecule type" value="Transcribed_RNA"/>
</dbReference>
<accession>A0A2M3ZQ08</accession>
<reference evidence="2" key="1">
    <citation type="submission" date="2018-01" db="EMBL/GenBank/DDBJ databases">
        <title>An insight into the sialome of Amazonian anophelines.</title>
        <authorList>
            <person name="Ribeiro J.M."/>
            <person name="Scarpassa V."/>
            <person name="Calvo E."/>
        </authorList>
    </citation>
    <scope>NUCLEOTIDE SEQUENCE</scope>
    <source>
        <tissue evidence="2">Salivary glands</tissue>
    </source>
</reference>
<dbReference type="AlphaFoldDB" id="A0A2M3ZQ08"/>
<evidence type="ECO:0000313" key="2">
    <source>
        <dbReference type="EMBL" id="MBW30657.1"/>
    </source>
</evidence>
<name>A0A2M3ZQ08_9DIPT</name>
<sequence>MTTTTTTTTIVAILAVLSLYWVTGKINGFLVRSQVLSRAPPVRQSRKLVAINVLEGGFQMMAMARHDE</sequence>
<feature type="transmembrane region" description="Helical" evidence="1">
    <location>
        <begin position="6"/>
        <end position="23"/>
    </location>
</feature>
<protein>
    <submittedName>
        <fullName evidence="2">Putative secreted peptide</fullName>
    </submittedName>
</protein>
<organism evidence="2">
    <name type="scientific">Anopheles braziliensis</name>
    <dbReference type="NCBI Taxonomy" id="58242"/>
    <lineage>
        <taxon>Eukaryota</taxon>
        <taxon>Metazoa</taxon>
        <taxon>Ecdysozoa</taxon>
        <taxon>Arthropoda</taxon>
        <taxon>Hexapoda</taxon>
        <taxon>Insecta</taxon>
        <taxon>Pterygota</taxon>
        <taxon>Neoptera</taxon>
        <taxon>Endopterygota</taxon>
        <taxon>Diptera</taxon>
        <taxon>Nematocera</taxon>
        <taxon>Culicoidea</taxon>
        <taxon>Culicidae</taxon>
        <taxon>Anophelinae</taxon>
        <taxon>Anopheles</taxon>
    </lineage>
</organism>
<keyword evidence="1" id="KW-1133">Transmembrane helix</keyword>